<evidence type="ECO:0000313" key="1">
    <source>
        <dbReference type="EMBL" id="APD92297.1"/>
    </source>
</evidence>
<dbReference type="Proteomes" id="UP000182101">
    <property type="component" value="Plasmid pAMCP48-600"/>
</dbReference>
<geneLocation type="plasmid" evidence="2">
    <name>pamcp48-600</name>
</geneLocation>
<reference evidence="1 2" key="1">
    <citation type="submission" date="2016-11" db="EMBL/GenBank/DDBJ databases">
        <title>Networking in microbes: conjugative elements and plasmids in the genus Alteromonas.</title>
        <authorList>
            <person name="Lopez-Perez M."/>
            <person name="Ramon-Marco N."/>
            <person name="Rodriguez-Valera F."/>
        </authorList>
    </citation>
    <scope>NUCLEOTIDE SEQUENCE [LARGE SCALE GENOMIC DNA]</scope>
    <source>
        <strain evidence="1 2">CP48</strain>
        <plasmid evidence="2">pamcp48-600</plasmid>
    </source>
</reference>
<keyword evidence="1" id="KW-0614">Plasmid</keyword>
<name>A0AAC9NU84_9ALTE</name>
<dbReference type="RefSeq" id="WP_071960911.1">
    <property type="nucleotide sequence ID" value="NZ_CP018025.1"/>
</dbReference>
<protein>
    <submittedName>
        <fullName evidence="1">Uncharacterized protein</fullName>
    </submittedName>
</protein>
<organism evidence="1 2">
    <name type="scientific">Alteromonas mediterranea</name>
    <dbReference type="NCBI Taxonomy" id="314275"/>
    <lineage>
        <taxon>Bacteria</taxon>
        <taxon>Pseudomonadati</taxon>
        <taxon>Pseudomonadota</taxon>
        <taxon>Gammaproteobacteria</taxon>
        <taxon>Alteromonadales</taxon>
        <taxon>Alteromonadaceae</taxon>
        <taxon>Alteromonas/Salinimonas group</taxon>
        <taxon>Alteromonas</taxon>
    </lineage>
</organism>
<evidence type="ECO:0000313" key="2">
    <source>
        <dbReference type="Proteomes" id="UP000182101"/>
    </source>
</evidence>
<sequence length="64" mass="6885">MLSTLTVFTVLALSNLYQFDGHAAPDSLSKQTPDVVEVEFVSPTPSDKTVMSLPATRPFSAGDR</sequence>
<gene>
    <name evidence="1" type="ORF">BM524_20540</name>
</gene>
<proteinExistence type="predicted"/>
<accession>A0AAC9NU84</accession>
<dbReference type="AlphaFoldDB" id="A0AAC9NU84"/>
<dbReference type="EMBL" id="CP018025">
    <property type="protein sequence ID" value="APD92297.1"/>
    <property type="molecule type" value="Genomic_DNA"/>
</dbReference>